<protein>
    <submittedName>
        <fullName evidence="1">Uncharacterized protein</fullName>
    </submittedName>
</protein>
<dbReference type="EMBL" id="SRLO01000972">
    <property type="protein sequence ID" value="TNN43361.1"/>
    <property type="molecule type" value="Genomic_DNA"/>
</dbReference>
<organism evidence="1 2">
    <name type="scientific">Liparis tanakae</name>
    <name type="common">Tanaka's snailfish</name>
    <dbReference type="NCBI Taxonomy" id="230148"/>
    <lineage>
        <taxon>Eukaryota</taxon>
        <taxon>Metazoa</taxon>
        <taxon>Chordata</taxon>
        <taxon>Craniata</taxon>
        <taxon>Vertebrata</taxon>
        <taxon>Euteleostomi</taxon>
        <taxon>Actinopterygii</taxon>
        <taxon>Neopterygii</taxon>
        <taxon>Teleostei</taxon>
        <taxon>Neoteleostei</taxon>
        <taxon>Acanthomorphata</taxon>
        <taxon>Eupercaria</taxon>
        <taxon>Perciformes</taxon>
        <taxon>Cottioidei</taxon>
        <taxon>Cottales</taxon>
        <taxon>Liparidae</taxon>
        <taxon>Liparis</taxon>
    </lineage>
</organism>
<keyword evidence="2" id="KW-1185">Reference proteome</keyword>
<evidence type="ECO:0000313" key="1">
    <source>
        <dbReference type="EMBL" id="TNN43361.1"/>
    </source>
</evidence>
<name>A0A4Z2FQU0_9TELE</name>
<proteinExistence type="predicted"/>
<reference evidence="1 2" key="1">
    <citation type="submission" date="2019-03" db="EMBL/GenBank/DDBJ databases">
        <title>First draft genome of Liparis tanakae, snailfish: a comprehensive survey of snailfish specific genes.</title>
        <authorList>
            <person name="Kim W."/>
            <person name="Song I."/>
            <person name="Jeong J.-H."/>
            <person name="Kim D."/>
            <person name="Kim S."/>
            <person name="Ryu S."/>
            <person name="Song J.Y."/>
            <person name="Lee S.K."/>
        </authorList>
    </citation>
    <scope>NUCLEOTIDE SEQUENCE [LARGE SCALE GENOMIC DNA]</scope>
    <source>
        <tissue evidence="1">Muscle</tissue>
    </source>
</reference>
<evidence type="ECO:0000313" key="2">
    <source>
        <dbReference type="Proteomes" id="UP000314294"/>
    </source>
</evidence>
<accession>A0A4Z2FQU0</accession>
<gene>
    <name evidence="1" type="ORF">EYF80_046449</name>
</gene>
<dbReference type="Proteomes" id="UP000314294">
    <property type="component" value="Unassembled WGS sequence"/>
</dbReference>
<dbReference type="AlphaFoldDB" id="A0A4Z2FQU0"/>
<sequence>MEKLDVLEELQWFGAVPELKGPGSILASWCYEVVVLALRVGAAQATQLVPVALVHLQEESVLRVDGHPEAKGRFQEDIVLLHVDLHGAVRAVGGVGEFDGAVVDLKEDDPR</sequence>
<comment type="caution">
    <text evidence="1">The sequence shown here is derived from an EMBL/GenBank/DDBJ whole genome shotgun (WGS) entry which is preliminary data.</text>
</comment>